<organism evidence="1">
    <name type="scientific">Myoviridae sp. ctqfO1</name>
    <dbReference type="NCBI Taxonomy" id="2827710"/>
    <lineage>
        <taxon>Viruses</taxon>
        <taxon>Duplodnaviria</taxon>
        <taxon>Heunggongvirae</taxon>
        <taxon>Uroviricota</taxon>
        <taxon>Caudoviricetes</taxon>
    </lineage>
</organism>
<dbReference type="EMBL" id="BK032734">
    <property type="protein sequence ID" value="DAF57487.1"/>
    <property type="molecule type" value="Genomic_DNA"/>
</dbReference>
<proteinExistence type="predicted"/>
<name>A0A8S5T3E2_9CAUD</name>
<sequence length="77" mass="9234">MKQKYRTAIYNIAHNIPDSLKENEEYVHLIARHLMKRLYDLTDISYIFVVINELANGTKHKKDKEVIRHFYTELSVI</sequence>
<protein>
    <submittedName>
        <fullName evidence="1">Uncharacterized protein</fullName>
    </submittedName>
</protein>
<evidence type="ECO:0000313" key="1">
    <source>
        <dbReference type="EMBL" id="DAF57487.1"/>
    </source>
</evidence>
<reference evidence="1" key="1">
    <citation type="journal article" date="2021" name="Proc. Natl. Acad. Sci. U.S.A.">
        <title>A Catalog of Tens of Thousands of Viruses from Human Metagenomes Reveals Hidden Associations with Chronic Diseases.</title>
        <authorList>
            <person name="Tisza M.J."/>
            <person name="Buck C.B."/>
        </authorList>
    </citation>
    <scope>NUCLEOTIDE SEQUENCE</scope>
    <source>
        <strain evidence="1">CtqfO1</strain>
    </source>
</reference>
<accession>A0A8S5T3E2</accession>